<organism evidence="2 3">
    <name type="scientific">Brassica carinata</name>
    <name type="common">Ethiopian mustard</name>
    <name type="synonym">Abyssinian cabbage</name>
    <dbReference type="NCBI Taxonomy" id="52824"/>
    <lineage>
        <taxon>Eukaryota</taxon>
        <taxon>Viridiplantae</taxon>
        <taxon>Streptophyta</taxon>
        <taxon>Embryophyta</taxon>
        <taxon>Tracheophyta</taxon>
        <taxon>Spermatophyta</taxon>
        <taxon>Magnoliopsida</taxon>
        <taxon>eudicotyledons</taxon>
        <taxon>Gunneridae</taxon>
        <taxon>Pentapetalae</taxon>
        <taxon>rosids</taxon>
        <taxon>malvids</taxon>
        <taxon>Brassicales</taxon>
        <taxon>Brassicaceae</taxon>
        <taxon>Brassiceae</taxon>
        <taxon>Brassica</taxon>
    </lineage>
</organism>
<comment type="caution">
    <text evidence="2">The sequence shown here is derived from an EMBL/GenBank/DDBJ whole genome shotgun (WGS) entry which is preliminary data.</text>
</comment>
<feature type="region of interest" description="Disordered" evidence="1">
    <location>
        <begin position="1"/>
        <end position="49"/>
    </location>
</feature>
<dbReference type="Proteomes" id="UP000886595">
    <property type="component" value="Unassembled WGS sequence"/>
</dbReference>
<protein>
    <submittedName>
        <fullName evidence="2">Uncharacterized protein</fullName>
    </submittedName>
</protein>
<evidence type="ECO:0000256" key="1">
    <source>
        <dbReference type="SAM" id="MobiDB-lite"/>
    </source>
</evidence>
<gene>
    <name evidence="2" type="ORF">Bca52824_096710</name>
</gene>
<proteinExistence type="predicted"/>
<dbReference type="EMBL" id="JAAMPC010001128">
    <property type="protein sequence ID" value="KAG2241306.1"/>
    <property type="molecule type" value="Genomic_DNA"/>
</dbReference>
<accession>A0A8X7THJ1</accession>
<sequence>MERGGSNLSDKGLNSVDRGSKATATYNTPPLHLSRPQRFYPPGGRADIGDQKQRRYERLAATSQLSLCSELAVRRPRNSRELFPPSPLADTLTSAAFAASSSAVRQQSTVRTGIFEPSPQSQSFSPVGSILSLSLPTLFHRMQAVHLGDLMRYEYDRGAHSSSDFRGRGMHRHHADAAVLFQPLTYLLSRFQGGHVKQKITLPNSRRLRLP</sequence>
<name>A0A8X7THJ1_BRACI</name>
<keyword evidence="3" id="KW-1185">Reference proteome</keyword>
<evidence type="ECO:0000313" key="3">
    <source>
        <dbReference type="Proteomes" id="UP000886595"/>
    </source>
</evidence>
<dbReference type="AlphaFoldDB" id="A0A8X7THJ1"/>
<reference evidence="2 3" key="1">
    <citation type="submission" date="2020-02" db="EMBL/GenBank/DDBJ databases">
        <authorList>
            <person name="Ma Q."/>
            <person name="Huang Y."/>
            <person name="Song X."/>
            <person name="Pei D."/>
        </authorList>
    </citation>
    <scope>NUCLEOTIDE SEQUENCE [LARGE SCALE GENOMIC DNA]</scope>
    <source>
        <strain evidence="2">Sxm20200214</strain>
        <tissue evidence="2">Leaf</tissue>
    </source>
</reference>
<evidence type="ECO:0000313" key="2">
    <source>
        <dbReference type="EMBL" id="KAG2241306.1"/>
    </source>
</evidence>